<comment type="caution">
    <text evidence="1">The sequence shown here is derived from an EMBL/GenBank/DDBJ whole genome shotgun (WGS) entry which is preliminary data.</text>
</comment>
<evidence type="ECO:0000313" key="1">
    <source>
        <dbReference type="EMBL" id="OBW99296.1"/>
    </source>
</evidence>
<dbReference type="EMBL" id="JTJO01000023">
    <property type="protein sequence ID" value="OBW99296.1"/>
    <property type="molecule type" value="Genomic_DNA"/>
</dbReference>
<sequence>MNQNVNPVNNCQAVYPLLTLSQLQRQAQQVDRLVYANAGREAGELSGEGAKPRQQAETDLSLNLIRIIGEAFYQKNLVQLNASENPSAQHKNADMPVYRNVPFSLVLRLSHHLGLPLDGEISCYRQMAFFAPVLDALAEKSEILLGELLTLLMLIKLAQHYQDFYPDHNENFSAYIKATVSLWINELVKELVPQGGE</sequence>
<name>A0A1A7P5U1_9PAST</name>
<dbReference type="AlphaFoldDB" id="A0A1A7P5U1"/>
<reference evidence="1 2" key="1">
    <citation type="submission" date="2014-11" db="EMBL/GenBank/DDBJ databases">
        <title>Pan-genome of Gallibacterium spp.</title>
        <authorList>
            <person name="Kudirkiene E."/>
            <person name="Bojesen A.M."/>
        </authorList>
    </citation>
    <scope>NUCLEOTIDE SEQUENCE [LARGE SCALE GENOMIC DNA]</scope>
    <source>
        <strain evidence="1 2">F 279</strain>
    </source>
</reference>
<dbReference type="Proteomes" id="UP000092643">
    <property type="component" value="Unassembled WGS sequence"/>
</dbReference>
<accession>A0A1A7P5U1</accession>
<organism evidence="1 2">
    <name type="scientific">Gallibacterium anatis</name>
    <dbReference type="NCBI Taxonomy" id="750"/>
    <lineage>
        <taxon>Bacteria</taxon>
        <taxon>Pseudomonadati</taxon>
        <taxon>Pseudomonadota</taxon>
        <taxon>Gammaproteobacteria</taxon>
        <taxon>Pasteurellales</taxon>
        <taxon>Pasteurellaceae</taxon>
        <taxon>Gallibacterium</taxon>
    </lineage>
</organism>
<dbReference type="RefSeq" id="WP_065232053.1">
    <property type="nucleotide sequence ID" value="NZ_JTJN01000003.1"/>
</dbReference>
<proteinExistence type="predicted"/>
<gene>
    <name evidence="1" type="ORF">QV03_03715</name>
</gene>
<protein>
    <submittedName>
        <fullName evidence="1">Uncharacterized protein</fullName>
    </submittedName>
</protein>
<dbReference type="PATRIC" id="fig|750.21.peg.343"/>
<evidence type="ECO:0000313" key="2">
    <source>
        <dbReference type="Proteomes" id="UP000092643"/>
    </source>
</evidence>